<dbReference type="InParanoid" id="A0A0Q3J3H9"/>
<keyword evidence="1" id="KW-0472">Membrane</keyword>
<reference evidence="2 3" key="1">
    <citation type="journal article" date="2010" name="Nature">
        <title>Genome sequencing and analysis of the model grass Brachypodium distachyon.</title>
        <authorList>
            <consortium name="International Brachypodium Initiative"/>
        </authorList>
    </citation>
    <scope>NUCLEOTIDE SEQUENCE [LARGE SCALE GENOMIC DNA]</scope>
    <source>
        <strain evidence="2 3">Bd21</strain>
    </source>
</reference>
<evidence type="ECO:0000313" key="3">
    <source>
        <dbReference type="EnsemblPlants" id="KQK07284"/>
    </source>
</evidence>
<dbReference type="Gramene" id="KQK07284">
    <property type="protein sequence ID" value="KQK07284"/>
    <property type="gene ID" value="BRADI_2g34545v3"/>
</dbReference>
<reference evidence="3" key="3">
    <citation type="submission" date="2018-08" db="UniProtKB">
        <authorList>
            <consortium name="EnsemblPlants"/>
        </authorList>
    </citation>
    <scope>IDENTIFICATION</scope>
    <source>
        <strain evidence="3">cv. Bd21</strain>
    </source>
</reference>
<dbReference type="EMBL" id="CM000881">
    <property type="protein sequence ID" value="KQK07284.2"/>
    <property type="molecule type" value="Genomic_DNA"/>
</dbReference>
<dbReference type="AlphaFoldDB" id="A0A0Q3J3H9"/>
<feature type="transmembrane region" description="Helical" evidence="1">
    <location>
        <begin position="66"/>
        <end position="92"/>
    </location>
</feature>
<evidence type="ECO:0000313" key="4">
    <source>
        <dbReference type="Proteomes" id="UP000008810"/>
    </source>
</evidence>
<name>A0A0Q3J3H9_BRADI</name>
<evidence type="ECO:0000256" key="1">
    <source>
        <dbReference type="SAM" id="Phobius"/>
    </source>
</evidence>
<organism evidence="2">
    <name type="scientific">Brachypodium distachyon</name>
    <name type="common">Purple false brome</name>
    <name type="synonym">Trachynia distachya</name>
    <dbReference type="NCBI Taxonomy" id="15368"/>
    <lineage>
        <taxon>Eukaryota</taxon>
        <taxon>Viridiplantae</taxon>
        <taxon>Streptophyta</taxon>
        <taxon>Embryophyta</taxon>
        <taxon>Tracheophyta</taxon>
        <taxon>Spermatophyta</taxon>
        <taxon>Magnoliopsida</taxon>
        <taxon>Liliopsida</taxon>
        <taxon>Poales</taxon>
        <taxon>Poaceae</taxon>
        <taxon>BOP clade</taxon>
        <taxon>Pooideae</taxon>
        <taxon>Stipodae</taxon>
        <taxon>Brachypodieae</taxon>
        <taxon>Brachypodium</taxon>
    </lineage>
</organism>
<keyword evidence="1" id="KW-0812">Transmembrane</keyword>
<reference evidence="2" key="2">
    <citation type="submission" date="2017-06" db="EMBL/GenBank/DDBJ databases">
        <title>WGS assembly of Brachypodium distachyon.</title>
        <authorList>
            <consortium name="The International Brachypodium Initiative"/>
            <person name="Lucas S."/>
            <person name="Harmon-Smith M."/>
            <person name="Lail K."/>
            <person name="Tice H."/>
            <person name="Grimwood J."/>
            <person name="Bruce D."/>
            <person name="Barry K."/>
            <person name="Shu S."/>
            <person name="Lindquist E."/>
            <person name="Wang M."/>
            <person name="Pitluck S."/>
            <person name="Vogel J.P."/>
            <person name="Garvin D.F."/>
            <person name="Mockler T.C."/>
            <person name="Schmutz J."/>
            <person name="Rokhsar D."/>
            <person name="Bevan M.W."/>
        </authorList>
    </citation>
    <scope>NUCLEOTIDE SEQUENCE</scope>
    <source>
        <strain evidence="2">Bd21</strain>
    </source>
</reference>
<keyword evidence="4" id="KW-1185">Reference proteome</keyword>
<sequence>MMGLQVAGDPIAAAARSCGSSMAAALGLGSSDGSGRGPTATATTGSLSFFALIVCNSFNFVDLIQFFGGFVTLCWGIFDELCVSAVVLIRFLDGALF</sequence>
<dbReference type="Proteomes" id="UP000008810">
    <property type="component" value="Chromosome 2"/>
</dbReference>
<evidence type="ECO:0000313" key="2">
    <source>
        <dbReference type="EMBL" id="KQK07284.2"/>
    </source>
</evidence>
<keyword evidence="1" id="KW-1133">Transmembrane helix</keyword>
<dbReference type="EnsemblPlants" id="KQK07284">
    <property type="protein sequence ID" value="KQK07284"/>
    <property type="gene ID" value="BRADI_2g34545v3"/>
</dbReference>
<gene>
    <name evidence="2" type="ORF">BRADI_2g34545v3</name>
</gene>
<protein>
    <submittedName>
        <fullName evidence="2 3">Uncharacterized protein</fullName>
    </submittedName>
</protein>
<accession>A0A0Q3J3H9</accession>
<proteinExistence type="predicted"/>